<reference evidence="1" key="1">
    <citation type="submission" date="2018-02" db="EMBL/GenBank/DDBJ databases">
        <title>Rhizophora mucronata_Transcriptome.</title>
        <authorList>
            <person name="Meera S.P."/>
            <person name="Sreeshan A."/>
            <person name="Augustine A."/>
        </authorList>
    </citation>
    <scope>NUCLEOTIDE SEQUENCE</scope>
    <source>
        <tissue evidence="1">Leaf</tissue>
    </source>
</reference>
<sequence length="40" mass="4832">MFNRRNVNSCKFGSAWNMNCLRCLHIFYLDTYFSFELSDS</sequence>
<proteinExistence type="predicted"/>
<protein>
    <submittedName>
        <fullName evidence="1">Uncharacterized protein</fullName>
    </submittedName>
</protein>
<accession>A0A2P2QIZ4</accession>
<evidence type="ECO:0000313" key="1">
    <source>
        <dbReference type="EMBL" id="MBX66887.1"/>
    </source>
</evidence>
<dbReference type="AlphaFoldDB" id="A0A2P2QIZ4"/>
<name>A0A2P2QIZ4_RHIMU</name>
<organism evidence="1">
    <name type="scientific">Rhizophora mucronata</name>
    <name type="common">Asiatic mangrove</name>
    <dbReference type="NCBI Taxonomy" id="61149"/>
    <lineage>
        <taxon>Eukaryota</taxon>
        <taxon>Viridiplantae</taxon>
        <taxon>Streptophyta</taxon>
        <taxon>Embryophyta</taxon>
        <taxon>Tracheophyta</taxon>
        <taxon>Spermatophyta</taxon>
        <taxon>Magnoliopsida</taxon>
        <taxon>eudicotyledons</taxon>
        <taxon>Gunneridae</taxon>
        <taxon>Pentapetalae</taxon>
        <taxon>rosids</taxon>
        <taxon>fabids</taxon>
        <taxon>Malpighiales</taxon>
        <taxon>Rhizophoraceae</taxon>
        <taxon>Rhizophora</taxon>
    </lineage>
</organism>
<dbReference type="EMBL" id="GGEC01086403">
    <property type="protein sequence ID" value="MBX66887.1"/>
    <property type="molecule type" value="Transcribed_RNA"/>
</dbReference>